<dbReference type="EMBL" id="CP037940">
    <property type="protein sequence ID" value="QBO35103.1"/>
    <property type="molecule type" value="Genomic_DNA"/>
</dbReference>
<keyword evidence="1" id="KW-1133">Transmembrane helix</keyword>
<feature type="transmembrane region" description="Helical" evidence="1">
    <location>
        <begin position="184"/>
        <end position="206"/>
    </location>
</feature>
<proteinExistence type="predicted"/>
<dbReference type="AlphaFoldDB" id="A0A4P6YR83"/>
<feature type="transmembrane region" description="Helical" evidence="1">
    <location>
        <begin position="618"/>
        <end position="639"/>
    </location>
</feature>
<feature type="transmembrane region" description="Helical" evidence="1">
    <location>
        <begin position="542"/>
        <end position="567"/>
    </location>
</feature>
<gene>
    <name evidence="2" type="ORF">EQG49_00855</name>
</gene>
<keyword evidence="3" id="KW-1185">Reference proteome</keyword>
<evidence type="ECO:0000313" key="3">
    <source>
        <dbReference type="Proteomes" id="UP000292886"/>
    </source>
</evidence>
<sequence length="648" mass="74070">MMSQRIFETSKKQFSAILNEIKHKYKVNVFQEKWTSNGDKIFVGVFNDDVSRANNEPFLIEGQGKQWLLHNVVKTESLEQQKSVAGQYTIQIIGSNQKNVEAIENELSQGLNIPNLALNRNRLIATRAPIENVFLVLLSVALATLTMCMWFDYLATSREKALKLLFGFSKMQIFKETILKSIKALVISTVIITGITVTYSVIRFSIIYPLLWVWLSAMALVLLTTIISIVGFGLLLVMSKFSPSQIKRNDQAQILNGASLVGKVVVTFILLILAQNVLAETLDVLKAMPYQQSIIKYKQARFITPLSSHTGPGTDYSLDETNRKVKLKHIRQMNVYFQNLFRENDLMILEASDAVAQMNYHPETTKFSIRELENEITVSSNYLTMTPIYDLEGDRVKISATEKDMIELVPSAYTREIHQLKKVVDDDNQMRQNADADNELRDSPGFFAQKIRFIYIQTPHPKYVYLPQTVVRHPLIRVLTPSNMRKNVSEYPSDVTGNSNNYMFTNKNGSATKLVKRIGLQPYFQGPMPIEERLNSVNSDEILFVGLCSIALVIMVSLYYFFSALFLRSHLEYSRRTLQLAIIFGGNRTKMALNYVWPNIVVILIIAGYNWYHNSWLFGYYLGFAGLEFIITFIVYSIAIKKMTRGLR</sequence>
<feature type="transmembrane region" description="Helical" evidence="1">
    <location>
        <begin position="212"/>
        <end position="237"/>
    </location>
</feature>
<feature type="transmembrane region" description="Helical" evidence="1">
    <location>
        <begin position="258"/>
        <end position="278"/>
    </location>
</feature>
<protein>
    <recommendedName>
        <fullName evidence="4">DUF1430 domain-containing protein</fullName>
    </recommendedName>
</protein>
<keyword evidence="1" id="KW-0472">Membrane</keyword>
<reference evidence="3" key="1">
    <citation type="submission" date="2019-03" db="EMBL/GenBank/DDBJ databases">
        <title>Weissella sp. 26KH-42 Genome sequencing.</title>
        <authorList>
            <person name="Heo J."/>
            <person name="Kim S.-J."/>
            <person name="Kim J.-S."/>
            <person name="Hong S.-B."/>
            <person name="Kwon S.-W."/>
        </authorList>
    </citation>
    <scope>NUCLEOTIDE SEQUENCE [LARGE SCALE GENOMIC DNA]</scope>
    <source>
        <strain evidence="3">26KH-42</strain>
    </source>
</reference>
<evidence type="ECO:0008006" key="4">
    <source>
        <dbReference type="Google" id="ProtNLM"/>
    </source>
</evidence>
<evidence type="ECO:0000313" key="2">
    <source>
        <dbReference type="EMBL" id="QBO35103.1"/>
    </source>
</evidence>
<feature type="transmembrane region" description="Helical" evidence="1">
    <location>
        <begin position="133"/>
        <end position="155"/>
    </location>
</feature>
<feature type="transmembrane region" description="Helical" evidence="1">
    <location>
        <begin position="592"/>
        <end position="612"/>
    </location>
</feature>
<accession>A0A4P6YR83</accession>
<dbReference type="Proteomes" id="UP000292886">
    <property type="component" value="Chromosome"/>
</dbReference>
<evidence type="ECO:0000256" key="1">
    <source>
        <dbReference type="SAM" id="Phobius"/>
    </source>
</evidence>
<organism evidence="2 3">
    <name type="scientific">Periweissella cryptocerci</name>
    <dbReference type="NCBI Taxonomy" id="2506420"/>
    <lineage>
        <taxon>Bacteria</taxon>
        <taxon>Bacillati</taxon>
        <taxon>Bacillota</taxon>
        <taxon>Bacilli</taxon>
        <taxon>Lactobacillales</taxon>
        <taxon>Lactobacillaceae</taxon>
        <taxon>Periweissella</taxon>
    </lineage>
</organism>
<keyword evidence="1" id="KW-0812">Transmembrane</keyword>
<dbReference type="KEGG" id="wei:EQG49_00855"/>
<name>A0A4P6YR83_9LACO</name>